<dbReference type="InterPro" id="IPR003488">
    <property type="entry name" value="DprA"/>
</dbReference>
<comment type="similarity">
    <text evidence="1">Belongs to the DprA/Smf family.</text>
</comment>
<dbReference type="EMBL" id="DPVG01000328">
    <property type="protein sequence ID" value="HCK24879.1"/>
    <property type="molecule type" value="Genomic_DNA"/>
</dbReference>
<dbReference type="Proteomes" id="UP000263098">
    <property type="component" value="Unassembled WGS sequence"/>
</dbReference>
<protein>
    <submittedName>
        <fullName evidence="3">DNA-protecting protein DprA</fullName>
    </submittedName>
</protein>
<proteinExistence type="inferred from homology"/>
<comment type="caution">
    <text evidence="3">The sequence shown here is derived from an EMBL/GenBank/DDBJ whole genome shotgun (WGS) entry which is preliminary data.</text>
</comment>
<dbReference type="Gene3D" id="1.10.10.10">
    <property type="entry name" value="Winged helix-like DNA-binding domain superfamily/Winged helix DNA-binding domain"/>
    <property type="match status" value="1"/>
</dbReference>
<organism evidence="3 4">
    <name type="scientific">Bacteroides graminisolvens</name>
    <dbReference type="NCBI Taxonomy" id="477666"/>
    <lineage>
        <taxon>Bacteria</taxon>
        <taxon>Pseudomonadati</taxon>
        <taxon>Bacteroidota</taxon>
        <taxon>Bacteroidia</taxon>
        <taxon>Bacteroidales</taxon>
        <taxon>Bacteroidaceae</taxon>
        <taxon>Bacteroides</taxon>
    </lineage>
</organism>
<dbReference type="NCBIfam" id="TIGR00732">
    <property type="entry name" value="dprA"/>
    <property type="match status" value="1"/>
</dbReference>
<dbReference type="GO" id="GO:0009294">
    <property type="term" value="P:DNA-mediated transformation"/>
    <property type="evidence" value="ECO:0007669"/>
    <property type="project" value="InterPro"/>
</dbReference>
<dbReference type="InterPro" id="IPR036388">
    <property type="entry name" value="WH-like_DNA-bd_sf"/>
</dbReference>
<dbReference type="PANTHER" id="PTHR43022">
    <property type="entry name" value="PROTEIN SMF"/>
    <property type="match status" value="1"/>
</dbReference>
<dbReference type="SUPFAM" id="SSF102405">
    <property type="entry name" value="MCP/YpsA-like"/>
    <property type="match status" value="1"/>
</dbReference>
<dbReference type="Pfam" id="PF02481">
    <property type="entry name" value="DNA_processg_A"/>
    <property type="match status" value="1"/>
</dbReference>
<name>A0A3D2SGC3_9BACE</name>
<dbReference type="InterPro" id="IPR057666">
    <property type="entry name" value="DrpA_SLOG"/>
</dbReference>
<dbReference type="PANTHER" id="PTHR43022:SF1">
    <property type="entry name" value="PROTEIN SMF"/>
    <property type="match status" value="1"/>
</dbReference>
<reference evidence="3 4" key="1">
    <citation type="journal article" date="2018" name="Nat. Biotechnol.">
        <title>A standardized bacterial taxonomy based on genome phylogeny substantially revises the tree of life.</title>
        <authorList>
            <person name="Parks D.H."/>
            <person name="Chuvochina M."/>
            <person name="Waite D.W."/>
            <person name="Rinke C."/>
            <person name="Skarshewski A."/>
            <person name="Chaumeil P.A."/>
            <person name="Hugenholtz P."/>
        </authorList>
    </citation>
    <scope>NUCLEOTIDE SEQUENCE [LARGE SCALE GENOMIC DNA]</scope>
    <source>
        <strain evidence="3">UBA9667</strain>
    </source>
</reference>
<feature type="domain" description="Smf/DprA SLOG" evidence="2">
    <location>
        <begin position="82"/>
        <end position="292"/>
    </location>
</feature>
<dbReference type="Gene3D" id="3.40.50.450">
    <property type="match status" value="1"/>
</dbReference>
<gene>
    <name evidence="3" type="primary">dprA</name>
    <name evidence="3" type="ORF">DHW31_08895</name>
</gene>
<dbReference type="AlphaFoldDB" id="A0A3D2SGC3"/>
<evidence type="ECO:0000259" key="2">
    <source>
        <dbReference type="Pfam" id="PF02481"/>
    </source>
</evidence>
<evidence type="ECO:0000313" key="3">
    <source>
        <dbReference type="EMBL" id="HCK24879.1"/>
    </source>
</evidence>
<accession>A0A3D2SGC3</accession>
<sequence length="371" mass="40734">MTDQERICSIALTQIAGIGPVWARNLIQAMGSAVDVFDRRKEVPEVMKGVAGARVVEALNCPQALTRAEAEYEFVVKNHLKCVTMGEEEYPSRLRECDDAPIVLYYKGNASLNPAHAVSLVGTRHATDYGKNLCLRFMRDLVEMVPDVLIVSGLAYGIDIHAHRAALEYNLSTIGVLAHGLDRIYPSVHRKTAVDMIARGGLLTEFMSGTTPDRYNFVSRNRIVAGLCDATIVVESAAKGGSLITADIAESYHRDCFAFPGRSEDEYSKGCNQLIRDNKATLIQSAEDFVRAMCWDVKATPSPEAIQRTLFPDLSADECAIVAELEEGNQQINSLVVATDIPVNRMNSLLFEMEMKGIISLQAGGIYKLLT</sequence>
<evidence type="ECO:0000256" key="1">
    <source>
        <dbReference type="ARBA" id="ARBA00006525"/>
    </source>
</evidence>
<evidence type="ECO:0000313" key="4">
    <source>
        <dbReference type="Proteomes" id="UP000263098"/>
    </source>
</evidence>